<keyword evidence="6" id="KW-1185">Reference proteome</keyword>
<dbReference type="EMBL" id="FUXL01000005">
    <property type="protein sequence ID" value="SKA02999.1"/>
    <property type="molecule type" value="Genomic_DNA"/>
</dbReference>
<evidence type="ECO:0000256" key="2">
    <source>
        <dbReference type="SAM" id="MobiDB-lite"/>
    </source>
</evidence>
<dbReference type="InterPro" id="IPR005653">
    <property type="entry name" value="OstA-like_N"/>
</dbReference>
<dbReference type="AlphaFoldDB" id="A0A1T4QH05"/>
<evidence type="ECO:0000259" key="4">
    <source>
        <dbReference type="Pfam" id="PF03968"/>
    </source>
</evidence>
<evidence type="ECO:0000313" key="6">
    <source>
        <dbReference type="Proteomes" id="UP000190135"/>
    </source>
</evidence>
<dbReference type="Pfam" id="PF03968">
    <property type="entry name" value="LptD_N"/>
    <property type="match status" value="1"/>
</dbReference>
<accession>A0A1T4QH05</accession>
<feature type="region of interest" description="Disordered" evidence="2">
    <location>
        <begin position="89"/>
        <end position="109"/>
    </location>
</feature>
<protein>
    <submittedName>
        <fullName evidence="5">Lipopolysaccharide export system protein LptA</fullName>
    </submittedName>
</protein>
<feature type="signal peptide" evidence="3">
    <location>
        <begin position="1"/>
        <end position="23"/>
    </location>
</feature>
<reference evidence="5 6" key="1">
    <citation type="submission" date="2017-02" db="EMBL/GenBank/DDBJ databases">
        <authorList>
            <person name="Peterson S.W."/>
        </authorList>
    </citation>
    <scope>NUCLEOTIDE SEQUENCE [LARGE SCALE GENOMIC DNA]</scope>
    <source>
        <strain evidence="5 6">USBA 369</strain>
    </source>
</reference>
<dbReference type="PANTHER" id="PTHR36504:SF1">
    <property type="entry name" value="LIPOPOLYSACCHARIDE EXPORT SYSTEM PROTEIN LPTA"/>
    <property type="match status" value="1"/>
</dbReference>
<dbReference type="GO" id="GO:0030288">
    <property type="term" value="C:outer membrane-bounded periplasmic space"/>
    <property type="evidence" value="ECO:0007669"/>
    <property type="project" value="TreeGrafter"/>
</dbReference>
<dbReference type="GO" id="GO:0009279">
    <property type="term" value="C:cell outer membrane"/>
    <property type="evidence" value="ECO:0007669"/>
    <property type="project" value="TreeGrafter"/>
</dbReference>
<name>A0A1T4QH05_9HYPH</name>
<feature type="domain" description="Organic solvent tolerance-like N-terminal" evidence="4">
    <location>
        <begin position="45"/>
        <end position="169"/>
    </location>
</feature>
<dbReference type="Proteomes" id="UP000190135">
    <property type="component" value="Unassembled WGS sequence"/>
</dbReference>
<dbReference type="InterPro" id="IPR052037">
    <property type="entry name" value="LPS_export_LptA"/>
</dbReference>
<feature type="chain" id="PRO_5012549560" evidence="3">
    <location>
        <begin position="24"/>
        <end position="202"/>
    </location>
</feature>
<dbReference type="STRING" id="1365950.SAMN05428963_10543"/>
<dbReference type="OrthoDB" id="9811926at2"/>
<proteinExistence type="predicted"/>
<dbReference type="GO" id="GO:0017089">
    <property type="term" value="F:glycolipid transfer activity"/>
    <property type="evidence" value="ECO:0007669"/>
    <property type="project" value="TreeGrafter"/>
</dbReference>
<organism evidence="5 6">
    <name type="scientific">Consotaella salsifontis</name>
    <dbReference type="NCBI Taxonomy" id="1365950"/>
    <lineage>
        <taxon>Bacteria</taxon>
        <taxon>Pseudomonadati</taxon>
        <taxon>Pseudomonadota</taxon>
        <taxon>Alphaproteobacteria</taxon>
        <taxon>Hyphomicrobiales</taxon>
        <taxon>Aurantimonadaceae</taxon>
        <taxon>Consotaella</taxon>
    </lineage>
</organism>
<gene>
    <name evidence="5" type="ORF">SAMN05428963_10543</name>
</gene>
<dbReference type="RefSeq" id="WP_078707963.1">
    <property type="nucleotide sequence ID" value="NZ_FUXL01000005.1"/>
</dbReference>
<evidence type="ECO:0000313" key="5">
    <source>
        <dbReference type="EMBL" id="SKA02999.1"/>
    </source>
</evidence>
<dbReference type="GO" id="GO:0015920">
    <property type="term" value="P:lipopolysaccharide transport"/>
    <property type="evidence" value="ECO:0007669"/>
    <property type="project" value="TreeGrafter"/>
</dbReference>
<dbReference type="PANTHER" id="PTHR36504">
    <property type="entry name" value="LIPOPOLYSACCHARIDE EXPORT SYSTEM PROTEIN LPTA"/>
    <property type="match status" value="1"/>
</dbReference>
<sequence>MTKLLSAMLIAGALALPASTIGAGAQGFGNTFGGLQMSQDQPIAIESNQLDVNDADAMAVFTGNVQVTQGETLLKTGKLVVHYAKQAAGGDSADGKAKPAAASLPGGGGEIEKLEASENVYIKSNDQVATAQQATFDMTTQLAVMTGDVVLTQGDNVAAGCRLTIHMDTSVARLESGNCGGAKGEGRVRVMLTTKQKPEGQQ</sequence>
<dbReference type="Gene3D" id="2.60.450.10">
    <property type="entry name" value="Lipopolysaccharide (LPS) transport protein A like domain"/>
    <property type="match status" value="1"/>
</dbReference>
<keyword evidence="1 3" id="KW-0732">Signal</keyword>
<evidence type="ECO:0000256" key="1">
    <source>
        <dbReference type="ARBA" id="ARBA00022729"/>
    </source>
</evidence>
<evidence type="ECO:0000256" key="3">
    <source>
        <dbReference type="SAM" id="SignalP"/>
    </source>
</evidence>